<evidence type="ECO:0000259" key="5">
    <source>
        <dbReference type="Pfam" id="PF01055"/>
    </source>
</evidence>
<protein>
    <submittedName>
        <fullName evidence="9">BnaCnng35950D protein</fullName>
    </submittedName>
</protein>
<keyword evidence="2" id="KW-0378">Hydrolase</keyword>
<dbReference type="Pfam" id="PF13802">
    <property type="entry name" value="Gal_mutarotas_2"/>
    <property type="match status" value="1"/>
</dbReference>
<dbReference type="PaxDb" id="3708-A0A078J8W5"/>
<dbReference type="PANTHER" id="PTHR22762">
    <property type="entry name" value="ALPHA-GLUCOSIDASE"/>
    <property type="match status" value="1"/>
</dbReference>
<evidence type="ECO:0000313" key="9">
    <source>
        <dbReference type="EMBL" id="CDY60313.1"/>
    </source>
</evidence>
<evidence type="ECO:0000256" key="1">
    <source>
        <dbReference type="ARBA" id="ARBA00007806"/>
    </source>
</evidence>
<dbReference type="Pfam" id="PF01055">
    <property type="entry name" value="Glyco_hydro_31_2nd"/>
    <property type="match status" value="1"/>
</dbReference>
<evidence type="ECO:0000256" key="2">
    <source>
        <dbReference type="ARBA" id="ARBA00022801"/>
    </source>
</evidence>
<dbReference type="InterPro" id="IPR033403">
    <property type="entry name" value="DUF5110"/>
</dbReference>
<comment type="similarity">
    <text evidence="1">Belongs to the glycosyl hydrolase 31 family.</text>
</comment>
<evidence type="ECO:0000313" key="10">
    <source>
        <dbReference type="Proteomes" id="UP000028999"/>
    </source>
</evidence>
<dbReference type="GO" id="GO:0005975">
    <property type="term" value="P:carbohydrate metabolic process"/>
    <property type="evidence" value="ECO:0007669"/>
    <property type="project" value="InterPro"/>
</dbReference>
<feature type="domain" description="Glycoside hydrolase family 31 N-terminal" evidence="6">
    <location>
        <begin position="178"/>
        <end position="254"/>
    </location>
</feature>
<dbReference type="InterPro" id="IPR025887">
    <property type="entry name" value="Glyco_hydro_31_N_dom"/>
</dbReference>
<dbReference type="Gene3D" id="3.20.20.80">
    <property type="entry name" value="Glycosidases"/>
    <property type="match status" value="1"/>
</dbReference>
<dbReference type="OMA" id="EKGAHEC"/>
<feature type="domain" description="Glycosyl hydrolase family 31 C-terminal" evidence="8">
    <location>
        <begin position="647"/>
        <end position="723"/>
    </location>
</feature>
<dbReference type="CDD" id="cd14752">
    <property type="entry name" value="GH31_N"/>
    <property type="match status" value="1"/>
</dbReference>
<dbReference type="Pfam" id="PF21365">
    <property type="entry name" value="Glyco_hydro_31_3rd"/>
    <property type="match status" value="1"/>
</dbReference>
<dbReference type="SUPFAM" id="SSF74650">
    <property type="entry name" value="Galactose mutarotase-like"/>
    <property type="match status" value="1"/>
</dbReference>
<dbReference type="AlphaFoldDB" id="A0A078J8W5"/>
<dbReference type="InterPro" id="IPR030458">
    <property type="entry name" value="Glyco_hydro_31_AS"/>
</dbReference>
<feature type="domain" description="Glycoside hydrolase family 31 TIM barrel" evidence="5">
    <location>
        <begin position="295"/>
        <end position="639"/>
    </location>
</feature>
<accession>A0A078J8W5</accession>
<dbReference type="PANTHER" id="PTHR22762:SF149">
    <property type="entry name" value="GLYCOSIDE HYDROLASE FAMILY 31 N-TERMINAL DOMAIN-CONTAINING PROTEIN"/>
    <property type="match status" value="1"/>
</dbReference>
<dbReference type="Gene3D" id="2.60.40.1760">
    <property type="entry name" value="glycosyl hydrolase (family 31)"/>
    <property type="match status" value="1"/>
</dbReference>
<dbReference type="Pfam" id="PF17137">
    <property type="entry name" value="DUF5110"/>
    <property type="match status" value="1"/>
</dbReference>
<dbReference type="GO" id="GO:0030246">
    <property type="term" value="F:carbohydrate binding"/>
    <property type="evidence" value="ECO:0007669"/>
    <property type="project" value="InterPro"/>
</dbReference>
<dbReference type="SUPFAM" id="SSF51445">
    <property type="entry name" value="(Trans)glycosidases"/>
    <property type="match status" value="1"/>
</dbReference>
<keyword evidence="4" id="KW-0472">Membrane</keyword>
<keyword evidence="10" id="KW-1185">Reference proteome</keyword>
<dbReference type="InterPro" id="IPR011013">
    <property type="entry name" value="Gal_mutarotase_sf_dom"/>
</dbReference>
<dbReference type="InterPro" id="IPR048395">
    <property type="entry name" value="Glyco_hydro_31_C"/>
</dbReference>
<keyword evidence="4" id="KW-0812">Transmembrane</keyword>
<name>A0A078J8W5_BRANA</name>
<dbReference type="CDD" id="cd06604">
    <property type="entry name" value="GH31_glucosidase_II_MalA"/>
    <property type="match status" value="1"/>
</dbReference>
<keyword evidence="4" id="KW-1133">Transmembrane helix</keyword>
<dbReference type="EMBL" id="LK033868">
    <property type="protein sequence ID" value="CDY60313.1"/>
    <property type="molecule type" value="Genomic_DNA"/>
</dbReference>
<dbReference type="PROSITE" id="PS00129">
    <property type="entry name" value="GLYCOSYL_HYDROL_F31_1"/>
    <property type="match status" value="1"/>
</dbReference>
<evidence type="ECO:0000259" key="7">
    <source>
        <dbReference type="Pfam" id="PF17137"/>
    </source>
</evidence>
<dbReference type="Gramene" id="CDY60313">
    <property type="protein sequence ID" value="CDY60313"/>
    <property type="gene ID" value="GSBRNA2T00028486001"/>
</dbReference>
<dbReference type="STRING" id="3708.A0A078J8W5"/>
<dbReference type="GO" id="GO:0004553">
    <property type="term" value="F:hydrolase activity, hydrolyzing O-glycosyl compounds"/>
    <property type="evidence" value="ECO:0000318"/>
    <property type="project" value="GO_Central"/>
</dbReference>
<evidence type="ECO:0000256" key="4">
    <source>
        <dbReference type="SAM" id="Phobius"/>
    </source>
</evidence>
<gene>
    <name evidence="9" type="primary">BnaCnng35950D</name>
    <name evidence="9" type="ORF">GSBRNA2T00028486001</name>
</gene>
<dbReference type="InterPro" id="IPR013780">
    <property type="entry name" value="Glyco_hydro_b"/>
</dbReference>
<dbReference type="Gene3D" id="2.60.40.1180">
    <property type="entry name" value="Golgi alpha-mannosidase II"/>
    <property type="match status" value="2"/>
</dbReference>
<reference evidence="9 10" key="1">
    <citation type="journal article" date="2014" name="Science">
        <title>Plant genetics. Early allopolyploid evolution in the post-Neolithic Brassica napus oilseed genome.</title>
        <authorList>
            <person name="Chalhoub B."/>
            <person name="Denoeud F."/>
            <person name="Liu S."/>
            <person name="Parkin I.A."/>
            <person name="Tang H."/>
            <person name="Wang X."/>
            <person name="Chiquet J."/>
            <person name="Belcram H."/>
            <person name="Tong C."/>
            <person name="Samans B."/>
            <person name="Correa M."/>
            <person name="Da Silva C."/>
            <person name="Just J."/>
            <person name="Falentin C."/>
            <person name="Koh C.S."/>
            <person name="Le Clainche I."/>
            <person name="Bernard M."/>
            <person name="Bento P."/>
            <person name="Noel B."/>
            <person name="Labadie K."/>
            <person name="Alberti A."/>
            <person name="Charles M."/>
            <person name="Arnaud D."/>
            <person name="Guo H."/>
            <person name="Daviaud C."/>
            <person name="Alamery S."/>
            <person name="Jabbari K."/>
            <person name="Zhao M."/>
            <person name="Edger P.P."/>
            <person name="Chelaifa H."/>
            <person name="Tack D."/>
            <person name="Lassalle G."/>
            <person name="Mestiri I."/>
            <person name="Schnel N."/>
            <person name="Le Paslier M.C."/>
            <person name="Fan G."/>
            <person name="Renault V."/>
            <person name="Bayer P.E."/>
            <person name="Golicz A.A."/>
            <person name="Manoli S."/>
            <person name="Lee T.H."/>
            <person name="Thi V.H."/>
            <person name="Chalabi S."/>
            <person name="Hu Q."/>
            <person name="Fan C."/>
            <person name="Tollenaere R."/>
            <person name="Lu Y."/>
            <person name="Battail C."/>
            <person name="Shen J."/>
            <person name="Sidebottom C.H."/>
            <person name="Wang X."/>
            <person name="Canaguier A."/>
            <person name="Chauveau A."/>
            <person name="Berard A."/>
            <person name="Deniot G."/>
            <person name="Guan M."/>
            <person name="Liu Z."/>
            <person name="Sun F."/>
            <person name="Lim Y.P."/>
            <person name="Lyons E."/>
            <person name="Town C.D."/>
            <person name="Bancroft I."/>
            <person name="Wang X."/>
            <person name="Meng J."/>
            <person name="Ma J."/>
            <person name="Pires J.C."/>
            <person name="King G.J."/>
            <person name="Brunel D."/>
            <person name="Delourme R."/>
            <person name="Renard M."/>
            <person name="Aury J.M."/>
            <person name="Adams K.L."/>
            <person name="Batley J."/>
            <person name="Snowdon R.J."/>
            <person name="Tost J."/>
            <person name="Edwards D."/>
            <person name="Zhou Y."/>
            <person name="Hua W."/>
            <person name="Sharpe A.G."/>
            <person name="Paterson A.H."/>
            <person name="Guan C."/>
            <person name="Wincker P."/>
        </authorList>
    </citation>
    <scope>NUCLEOTIDE SEQUENCE [LARGE SCALE GENOMIC DNA]</scope>
    <source>
        <strain evidence="10">cv. Darmor-bzh</strain>
    </source>
</reference>
<dbReference type="SUPFAM" id="SSF51011">
    <property type="entry name" value="Glycosyl hydrolase domain"/>
    <property type="match status" value="1"/>
</dbReference>
<proteinExistence type="inferred from homology"/>
<organism evidence="9 10">
    <name type="scientific">Brassica napus</name>
    <name type="common">Rape</name>
    <dbReference type="NCBI Taxonomy" id="3708"/>
    <lineage>
        <taxon>Eukaryota</taxon>
        <taxon>Viridiplantae</taxon>
        <taxon>Streptophyta</taxon>
        <taxon>Embryophyta</taxon>
        <taxon>Tracheophyta</taxon>
        <taxon>Spermatophyta</taxon>
        <taxon>Magnoliopsida</taxon>
        <taxon>eudicotyledons</taxon>
        <taxon>Gunneridae</taxon>
        <taxon>Pentapetalae</taxon>
        <taxon>rosids</taxon>
        <taxon>malvids</taxon>
        <taxon>Brassicales</taxon>
        <taxon>Brassicaceae</taxon>
        <taxon>Brassiceae</taxon>
        <taxon>Brassica</taxon>
    </lineage>
</organism>
<dbReference type="Proteomes" id="UP000028999">
    <property type="component" value="Unassembled WGS sequence"/>
</dbReference>
<dbReference type="InterPro" id="IPR000322">
    <property type="entry name" value="Glyco_hydro_31_TIM"/>
</dbReference>
<sequence>MIVLPLIIISGFCYLINVYLFKVLRASAVMKECKFLASIILKNRKTAQSSSALTRGNRSSSFFINDRCLPLLNQIAPLLFFHAVRSQSGCFLLDYMGKNIVKMTISGDNSETIGIAPTEMIFEPILEDAVFRFDCSVEHRKAAFPSVSFKNIKDREVSVISHNVPAYTPTCVCLEEKQVVTFEFPPGTSFYGTGEVGGELERTGKRVFTWNTDAWGYGPGTTPLYQSHPWVLVVLPTGETLGVLADTTQKCEIDLRKEGIIRIIAPTSYPIITFGPFSSPTAVLESLSHAIGTVFMPPKWALGYHQCRFSYMSEKRVAEIAQTFRDKKIPADVIWMDIDYMDGFRCFTFDKAFFFLFWIISSIFLPERFPDPSALANYLHNNGFKAVWMLDPGIKKEEGYSVYDSGSKDDVWVKQADGKPFIGEVWPGPCVFPDYTNSKARSWWASLVQDFISNGVDGIWNDMNEPAVFNTVTKTMPENNIHCGDDELGGVQNHSHYHNVYGTLMARSTYEGIDLADKNKRPFVLTRAGFIGSQRYAATWTGDNLSTWEHLHMSISMVLQLGLSGQPLSGPDIGGFGGNATPRLFGRWMGVGAMFPFCRGHSEVATDDHEPWSFGGECEEVCRAALKRRYQLLPHFYTLFYIAHTTGAPVAAPIFFADPKDSRLRTVENAFLLGPLLIYASTLNNQGSHELHHIMPKGTWLRFDFEDSHPDLPTLYLQGGSIISVAPPHLHVGEFTLSDDLTLLVSLDENGKAEGLLFEDDGDGYGYTKGKFLITNYIAEKHSSIVTVKVSKTEGDWQRPKRRVHVRLLLGGGAMLDAWGMDGETIQINVPSKHEVSELITKSNESFKIHMENTKLIPEKEMLPGQKGMELSRVPIELNNGNWKLNIIPWIGGRILSMSHVPSGVQWLHSRIDINGYEEYSSTEYRSSGCTEEYNIIETDLEHASEEESLILEGDVGGGLVLQRKITMPSDNPNILRIASTIEARSVGAGSGGYSRLACLRVHPTFTLFHPTESFVSFTSIDGSKHEVWPDSGEQIYEGNNLPHGKWMLVDKRLNLQLVNMFDVSQVVKCIVNWDSGTVNMELWSEDRPVSKDETPLEIEHEYEVKFPIIVLQM</sequence>
<dbReference type="InterPro" id="IPR017853">
    <property type="entry name" value="GH"/>
</dbReference>
<evidence type="ECO:0000259" key="6">
    <source>
        <dbReference type="Pfam" id="PF13802"/>
    </source>
</evidence>
<feature type="domain" description="DUF5110" evidence="7">
    <location>
        <begin position="741"/>
        <end position="809"/>
    </location>
</feature>
<keyword evidence="3" id="KW-0326">Glycosidase</keyword>
<feature type="transmembrane region" description="Helical" evidence="4">
    <location>
        <begin position="6"/>
        <end position="24"/>
    </location>
</feature>
<evidence type="ECO:0000256" key="3">
    <source>
        <dbReference type="ARBA" id="ARBA00023295"/>
    </source>
</evidence>
<evidence type="ECO:0000259" key="8">
    <source>
        <dbReference type="Pfam" id="PF21365"/>
    </source>
</evidence>